<feature type="compositionally biased region" description="Polar residues" evidence="7">
    <location>
        <begin position="90"/>
        <end position="110"/>
    </location>
</feature>
<dbReference type="Gene3D" id="1.20.5.170">
    <property type="match status" value="1"/>
</dbReference>
<evidence type="ECO:0000256" key="5">
    <source>
        <dbReference type="ARBA" id="ARBA00023242"/>
    </source>
</evidence>
<feature type="compositionally biased region" description="Low complexity" evidence="7">
    <location>
        <begin position="78"/>
        <end position="89"/>
    </location>
</feature>
<keyword evidence="3" id="KW-0238">DNA-binding</keyword>
<keyword evidence="5" id="KW-0539">Nucleus</keyword>
<feature type="compositionally biased region" description="Basic and acidic residues" evidence="7">
    <location>
        <begin position="67"/>
        <end position="77"/>
    </location>
</feature>
<feature type="compositionally biased region" description="Polar residues" evidence="7">
    <location>
        <begin position="181"/>
        <end position="195"/>
    </location>
</feature>
<evidence type="ECO:0000259" key="8">
    <source>
        <dbReference type="PROSITE" id="PS50217"/>
    </source>
</evidence>
<evidence type="ECO:0000256" key="6">
    <source>
        <dbReference type="SAM" id="Coils"/>
    </source>
</evidence>
<feature type="region of interest" description="Disordered" evidence="7">
    <location>
        <begin position="1"/>
        <end position="25"/>
    </location>
</feature>
<protein>
    <recommendedName>
        <fullName evidence="8">BZIP domain-containing protein</fullName>
    </recommendedName>
</protein>
<feature type="compositionally biased region" description="Polar residues" evidence="7">
    <location>
        <begin position="293"/>
        <end position="304"/>
    </location>
</feature>
<feature type="region of interest" description="Disordered" evidence="7">
    <location>
        <begin position="156"/>
        <end position="238"/>
    </location>
</feature>
<reference evidence="9 10" key="1">
    <citation type="submission" date="2024-05" db="EMBL/GenBank/DDBJ databases">
        <title>A draft genome resource for the thread blight pathogen Marasmius tenuissimus strain MS-2.</title>
        <authorList>
            <person name="Yulfo-Soto G.E."/>
            <person name="Baruah I.K."/>
            <person name="Amoako-Attah I."/>
            <person name="Bukari Y."/>
            <person name="Meinhardt L.W."/>
            <person name="Bailey B.A."/>
            <person name="Cohen S.P."/>
        </authorList>
    </citation>
    <scope>NUCLEOTIDE SEQUENCE [LARGE SCALE GENOMIC DNA]</scope>
    <source>
        <strain evidence="9 10">MS-2</strain>
    </source>
</reference>
<evidence type="ECO:0000256" key="1">
    <source>
        <dbReference type="ARBA" id="ARBA00004123"/>
    </source>
</evidence>
<accession>A0ABR3A489</accession>
<dbReference type="InterPro" id="IPR046347">
    <property type="entry name" value="bZIP_sf"/>
</dbReference>
<evidence type="ECO:0000256" key="2">
    <source>
        <dbReference type="ARBA" id="ARBA00023015"/>
    </source>
</evidence>
<evidence type="ECO:0000256" key="3">
    <source>
        <dbReference type="ARBA" id="ARBA00023125"/>
    </source>
</evidence>
<feature type="compositionally biased region" description="Low complexity" evidence="7">
    <location>
        <begin position="159"/>
        <end position="173"/>
    </location>
</feature>
<feature type="region of interest" description="Disordered" evidence="7">
    <location>
        <begin position="44"/>
        <end position="113"/>
    </location>
</feature>
<comment type="caution">
    <text evidence="9">The sequence shown here is derived from an EMBL/GenBank/DDBJ whole genome shotgun (WGS) entry which is preliminary data.</text>
</comment>
<organism evidence="9 10">
    <name type="scientific">Marasmius tenuissimus</name>
    <dbReference type="NCBI Taxonomy" id="585030"/>
    <lineage>
        <taxon>Eukaryota</taxon>
        <taxon>Fungi</taxon>
        <taxon>Dikarya</taxon>
        <taxon>Basidiomycota</taxon>
        <taxon>Agaricomycotina</taxon>
        <taxon>Agaricomycetes</taxon>
        <taxon>Agaricomycetidae</taxon>
        <taxon>Agaricales</taxon>
        <taxon>Marasmiineae</taxon>
        <taxon>Marasmiaceae</taxon>
        <taxon>Marasmius</taxon>
    </lineage>
</organism>
<feature type="region of interest" description="Disordered" evidence="7">
    <location>
        <begin position="293"/>
        <end position="319"/>
    </location>
</feature>
<dbReference type="SUPFAM" id="SSF57959">
    <property type="entry name" value="Leucine zipper domain"/>
    <property type="match status" value="1"/>
</dbReference>
<evidence type="ECO:0000313" key="9">
    <source>
        <dbReference type="EMBL" id="KAL0067362.1"/>
    </source>
</evidence>
<keyword evidence="4" id="KW-0804">Transcription</keyword>
<evidence type="ECO:0000256" key="7">
    <source>
        <dbReference type="SAM" id="MobiDB-lite"/>
    </source>
</evidence>
<dbReference type="EMBL" id="JBBXMP010000026">
    <property type="protein sequence ID" value="KAL0067362.1"/>
    <property type="molecule type" value="Genomic_DNA"/>
</dbReference>
<feature type="compositionally biased region" description="Basic and acidic residues" evidence="7">
    <location>
        <begin position="49"/>
        <end position="60"/>
    </location>
</feature>
<dbReference type="Proteomes" id="UP001437256">
    <property type="component" value="Unassembled WGS sequence"/>
</dbReference>
<dbReference type="PANTHER" id="PTHR13044">
    <property type="entry name" value="ACTIVATING TRANSCRIPTION FACTOR ATF 4/5"/>
    <property type="match status" value="1"/>
</dbReference>
<name>A0ABR3A489_9AGAR</name>
<sequence length="319" mass="34867">MPSHLQGLNLVHPPQPEADSHDLLTGTHFPDIAAQLALWTNLPFEGGEEGSHIPHEKPSPSEEEDEEKRGPAPHDSHVNVVTGTNIGTTEQSQYNLPQRPSASHQSQPFDLNSLIHGFGLNSFQQQQPQQAQEHLPTPSLAQILALHNLTQNPSLYQPQTHQATSSQVSTQQSLPRAAPPTDSNNIHRGSASNSDVSPPPAKRPRARKASVSTTDSPTDPADTSVVAAAEDKRRRNTAASARFRLKKKEREFALETKAKELETRVNELEKECEALRRENGWLKGLVVGVTGAAQTSAQQHNPQTPVLAGLRRPREDDSV</sequence>
<dbReference type="PROSITE" id="PS50217">
    <property type="entry name" value="BZIP"/>
    <property type="match status" value="1"/>
</dbReference>
<keyword evidence="2" id="KW-0805">Transcription regulation</keyword>
<gene>
    <name evidence="9" type="ORF">AAF712_005590</name>
</gene>
<keyword evidence="10" id="KW-1185">Reference proteome</keyword>
<dbReference type="PANTHER" id="PTHR13044:SF14">
    <property type="entry name" value="CRYPTOCEPHAL, ISOFORM A"/>
    <property type="match status" value="1"/>
</dbReference>
<feature type="compositionally biased region" description="Low complexity" evidence="7">
    <location>
        <begin position="209"/>
        <end position="225"/>
    </location>
</feature>
<evidence type="ECO:0000313" key="10">
    <source>
        <dbReference type="Proteomes" id="UP001437256"/>
    </source>
</evidence>
<proteinExistence type="predicted"/>
<feature type="coiled-coil region" evidence="6">
    <location>
        <begin position="251"/>
        <end position="285"/>
    </location>
</feature>
<dbReference type="Pfam" id="PF07716">
    <property type="entry name" value="bZIP_2"/>
    <property type="match status" value="1"/>
</dbReference>
<dbReference type="CDD" id="cd14705">
    <property type="entry name" value="bZIP_Zip1"/>
    <property type="match status" value="1"/>
</dbReference>
<keyword evidence="6" id="KW-0175">Coiled coil</keyword>
<feature type="domain" description="BZIP" evidence="8">
    <location>
        <begin position="230"/>
        <end position="289"/>
    </location>
</feature>
<evidence type="ECO:0000256" key="4">
    <source>
        <dbReference type="ARBA" id="ARBA00023163"/>
    </source>
</evidence>
<dbReference type="PROSITE" id="PS00036">
    <property type="entry name" value="BZIP_BASIC"/>
    <property type="match status" value="1"/>
</dbReference>
<dbReference type="InterPro" id="IPR004827">
    <property type="entry name" value="bZIP"/>
</dbReference>
<dbReference type="SMART" id="SM00338">
    <property type="entry name" value="BRLZ"/>
    <property type="match status" value="1"/>
</dbReference>
<comment type="subcellular location">
    <subcellularLocation>
        <location evidence="1">Nucleus</location>
    </subcellularLocation>
</comment>